<dbReference type="Proteomes" id="UP001178461">
    <property type="component" value="Chromosome 2"/>
</dbReference>
<evidence type="ECO:0000313" key="1">
    <source>
        <dbReference type="EMBL" id="CAI5765627.1"/>
    </source>
</evidence>
<sequence length="53" mass="5630">MSEDATALKIRCSTTSEEQLVISTDSVTFGMVVETVQEGNTAPLSVKEQAPSI</sequence>
<gene>
    <name evidence="1" type="ORF">PODLI_1B032575</name>
</gene>
<keyword evidence="2" id="KW-1185">Reference proteome</keyword>
<name>A0AA35JUZ7_9SAUR</name>
<dbReference type="EMBL" id="OX395127">
    <property type="protein sequence ID" value="CAI5765627.1"/>
    <property type="molecule type" value="Genomic_DNA"/>
</dbReference>
<dbReference type="AlphaFoldDB" id="A0AA35JUZ7"/>
<evidence type="ECO:0000313" key="2">
    <source>
        <dbReference type="Proteomes" id="UP001178461"/>
    </source>
</evidence>
<accession>A0AA35JUZ7</accession>
<proteinExistence type="predicted"/>
<reference evidence="1" key="1">
    <citation type="submission" date="2022-12" db="EMBL/GenBank/DDBJ databases">
        <authorList>
            <person name="Alioto T."/>
            <person name="Alioto T."/>
            <person name="Gomez Garrido J."/>
        </authorList>
    </citation>
    <scope>NUCLEOTIDE SEQUENCE</scope>
</reference>
<organism evidence="1 2">
    <name type="scientific">Podarcis lilfordi</name>
    <name type="common">Lilford's wall lizard</name>
    <dbReference type="NCBI Taxonomy" id="74358"/>
    <lineage>
        <taxon>Eukaryota</taxon>
        <taxon>Metazoa</taxon>
        <taxon>Chordata</taxon>
        <taxon>Craniata</taxon>
        <taxon>Vertebrata</taxon>
        <taxon>Euteleostomi</taxon>
        <taxon>Lepidosauria</taxon>
        <taxon>Squamata</taxon>
        <taxon>Bifurcata</taxon>
        <taxon>Unidentata</taxon>
        <taxon>Episquamata</taxon>
        <taxon>Laterata</taxon>
        <taxon>Lacertibaenia</taxon>
        <taxon>Lacertidae</taxon>
        <taxon>Podarcis</taxon>
    </lineage>
</organism>
<protein>
    <submittedName>
        <fullName evidence="1">Uncharacterized protein</fullName>
    </submittedName>
</protein>